<feature type="signal peptide" evidence="2">
    <location>
        <begin position="1"/>
        <end position="19"/>
    </location>
</feature>
<sequence length="340" mass="39326">MELFIVSLVFMAAIFLTRETYIKKEFNERYNQLEHHKGAVIDTRLKPYKEQIETLNSLAEKSSSMLKLKNSEILKLTTELQAKKDKIEQLNNVIVQGYGKVGVENVEGLQALTSVIDDLKEANNDSKIMNNKLAFNCILKKQENKTLVHDIQLYVDENKRLEEIIKNLLVTVSSTKSQMESIQMIMNSFEKEWLYLLESSKNEINLLKKSILKRHLEVSNKLSEEKLVNQTKAFVAKQLQLNQEIDMKNQQLTKLKDCFFQSLKQKNNEIKDLLGDHEKNHKLKLPLTKSNSTSPQFQPSMFHPSYSQFNEKSQIERLQSSSSRRTSSTLVPSINSSIRV</sequence>
<feature type="compositionally biased region" description="Polar residues" evidence="1">
    <location>
        <begin position="330"/>
        <end position="340"/>
    </location>
</feature>
<evidence type="ECO:0000256" key="2">
    <source>
        <dbReference type="SAM" id="SignalP"/>
    </source>
</evidence>
<keyword evidence="4" id="KW-1185">Reference proteome</keyword>
<evidence type="ECO:0000313" key="3">
    <source>
        <dbReference type="EMBL" id="GMM35709.1"/>
    </source>
</evidence>
<feature type="chain" id="PRO_5043607731" evidence="2">
    <location>
        <begin position="20"/>
        <end position="340"/>
    </location>
</feature>
<dbReference type="EMBL" id="BTFZ01000011">
    <property type="protein sequence ID" value="GMM35709.1"/>
    <property type="molecule type" value="Genomic_DNA"/>
</dbReference>
<organism evidence="3 4">
    <name type="scientific">Saccharomycopsis crataegensis</name>
    <dbReference type="NCBI Taxonomy" id="43959"/>
    <lineage>
        <taxon>Eukaryota</taxon>
        <taxon>Fungi</taxon>
        <taxon>Dikarya</taxon>
        <taxon>Ascomycota</taxon>
        <taxon>Saccharomycotina</taxon>
        <taxon>Saccharomycetes</taxon>
        <taxon>Saccharomycopsidaceae</taxon>
        <taxon>Saccharomycopsis</taxon>
    </lineage>
</organism>
<feature type="compositionally biased region" description="Low complexity" evidence="1">
    <location>
        <begin position="320"/>
        <end position="329"/>
    </location>
</feature>
<evidence type="ECO:0000256" key="1">
    <source>
        <dbReference type="SAM" id="MobiDB-lite"/>
    </source>
</evidence>
<name>A0AAV5QLV0_9ASCO</name>
<dbReference type="Proteomes" id="UP001360560">
    <property type="component" value="Unassembled WGS sequence"/>
</dbReference>
<dbReference type="RefSeq" id="XP_064852705.1">
    <property type="nucleotide sequence ID" value="XM_064996633.1"/>
</dbReference>
<reference evidence="3 4" key="1">
    <citation type="journal article" date="2023" name="Elife">
        <title>Identification of key yeast species and microbe-microbe interactions impacting larval growth of Drosophila in the wild.</title>
        <authorList>
            <person name="Mure A."/>
            <person name="Sugiura Y."/>
            <person name="Maeda R."/>
            <person name="Honda K."/>
            <person name="Sakurai N."/>
            <person name="Takahashi Y."/>
            <person name="Watada M."/>
            <person name="Katoh T."/>
            <person name="Gotoh A."/>
            <person name="Gotoh Y."/>
            <person name="Taniguchi I."/>
            <person name="Nakamura K."/>
            <person name="Hayashi T."/>
            <person name="Katayama T."/>
            <person name="Uemura T."/>
            <person name="Hattori Y."/>
        </authorList>
    </citation>
    <scope>NUCLEOTIDE SEQUENCE [LARGE SCALE GENOMIC DNA]</scope>
    <source>
        <strain evidence="3 4">SC-9</strain>
    </source>
</reference>
<gene>
    <name evidence="3" type="ORF">DASC09_030340</name>
</gene>
<protein>
    <submittedName>
        <fullName evidence="3">Uncharacterized protein</fullName>
    </submittedName>
</protein>
<dbReference type="GeneID" id="90073684"/>
<accession>A0AAV5QLV0</accession>
<proteinExistence type="predicted"/>
<feature type="region of interest" description="Disordered" evidence="1">
    <location>
        <begin position="313"/>
        <end position="340"/>
    </location>
</feature>
<keyword evidence="2" id="KW-0732">Signal</keyword>
<comment type="caution">
    <text evidence="3">The sequence shown here is derived from an EMBL/GenBank/DDBJ whole genome shotgun (WGS) entry which is preliminary data.</text>
</comment>
<evidence type="ECO:0000313" key="4">
    <source>
        <dbReference type="Proteomes" id="UP001360560"/>
    </source>
</evidence>
<dbReference type="AlphaFoldDB" id="A0AAV5QLV0"/>